<accession>A0AAN9HXX5</accession>
<dbReference type="AlphaFoldDB" id="A0AAN9HXX5"/>
<name>A0AAN9HXX5_CROPI</name>
<protein>
    <submittedName>
        <fullName evidence="1">Uncharacterized protein</fullName>
    </submittedName>
</protein>
<organism evidence="1 2">
    <name type="scientific">Crotalaria pallida</name>
    <name type="common">Smooth rattlebox</name>
    <name type="synonym">Crotalaria striata</name>
    <dbReference type="NCBI Taxonomy" id="3830"/>
    <lineage>
        <taxon>Eukaryota</taxon>
        <taxon>Viridiplantae</taxon>
        <taxon>Streptophyta</taxon>
        <taxon>Embryophyta</taxon>
        <taxon>Tracheophyta</taxon>
        <taxon>Spermatophyta</taxon>
        <taxon>Magnoliopsida</taxon>
        <taxon>eudicotyledons</taxon>
        <taxon>Gunneridae</taxon>
        <taxon>Pentapetalae</taxon>
        <taxon>rosids</taxon>
        <taxon>fabids</taxon>
        <taxon>Fabales</taxon>
        <taxon>Fabaceae</taxon>
        <taxon>Papilionoideae</taxon>
        <taxon>50 kb inversion clade</taxon>
        <taxon>genistoids sensu lato</taxon>
        <taxon>core genistoids</taxon>
        <taxon>Crotalarieae</taxon>
        <taxon>Crotalaria</taxon>
    </lineage>
</organism>
<evidence type="ECO:0000313" key="1">
    <source>
        <dbReference type="EMBL" id="KAK7251844.1"/>
    </source>
</evidence>
<sequence length="66" mass="7235">MRSAHSFTGSLLWPYNCCDSNCSVVTSFLLKTALKPPLTPSLLLSSLPSLSSPLSLFPLFYLLPME</sequence>
<comment type="caution">
    <text evidence="1">The sequence shown here is derived from an EMBL/GenBank/DDBJ whole genome shotgun (WGS) entry which is preliminary data.</text>
</comment>
<dbReference type="Proteomes" id="UP001372338">
    <property type="component" value="Unassembled WGS sequence"/>
</dbReference>
<keyword evidence="2" id="KW-1185">Reference proteome</keyword>
<reference evidence="1 2" key="1">
    <citation type="submission" date="2024-01" db="EMBL/GenBank/DDBJ databases">
        <title>The genomes of 5 underutilized Papilionoideae crops provide insights into root nodulation and disease resistanc.</title>
        <authorList>
            <person name="Yuan L."/>
        </authorList>
    </citation>
    <scope>NUCLEOTIDE SEQUENCE [LARGE SCALE GENOMIC DNA]</scope>
    <source>
        <strain evidence="1">ZHUSHIDOU_FW_LH</strain>
        <tissue evidence="1">Leaf</tissue>
    </source>
</reference>
<evidence type="ECO:0000313" key="2">
    <source>
        <dbReference type="Proteomes" id="UP001372338"/>
    </source>
</evidence>
<proteinExistence type="predicted"/>
<gene>
    <name evidence="1" type="ORF">RIF29_35407</name>
</gene>
<dbReference type="EMBL" id="JAYWIO010000007">
    <property type="protein sequence ID" value="KAK7251844.1"/>
    <property type="molecule type" value="Genomic_DNA"/>
</dbReference>